<protein>
    <submittedName>
        <fullName evidence="1">Endocytosis defective- protein</fullName>
    </submittedName>
</protein>
<dbReference type="AlphaFoldDB" id="A0A8T1WWN6"/>
<sequence length="69" mass="7986">PLSVDVVMLARLDTARDFLMLDQWDVKRIVYELRPDTMADVDSFQRFVKYLEHGRDGCARAGMALEMHA</sequence>
<keyword evidence="2" id="KW-1185">Reference proteome</keyword>
<reference evidence="1" key="1">
    <citation type="submission" date="2021-02" db="EMBL/GenBank/DDBJ databases">
        <authorList>
            <person name="Palmer J.M."/>
        </authorList>
    </citation>
    <scope>NUCLEOTIDE SEQUENCE</scope>
    <source>
        <strain evidence="1">SCRP23</strain>
    </source>
</reference>
<dbReference type="OrthoDB" id="78579at2759"/>
<comment type="caution">
    <text evidence="1">The sequence shown here is derived from an EMBL/GenBank/DDBJ whole genome shotgun (WGS) entry which is preliminary data.</text>
</comment>
<dbReference type="EMBL" id="JAGDFL010000123">
    <property type="protein sequence ID" value="KAG7397164.1"/>
    <property type="molecule type" value="Genomic_DNA"/>
</dbReference>
<evidence type="ECO:0000313" key="1">
    <source>
        <dbReference type="EMBL" id="KAG7397164.1"/>
    </source>
</evidence>
<dbReference type="Proteomes" id="UP000693981">
    <property type="component" value="Unassembled WGS sequence"/>
</dbReference>
<name>A0A8T1WWN6_9STRA</name>
<organism evidence="1 2">
    <name type="scientific">Phytophthora boehmeriae</name>
    <dbReference type="NCBI Taxonomy" id="109152"/>
    <lineage>
        <taxon>Eukaryota</taxon>
        <taxon>Sar</taxon>
        <taxon>Stramenopiles</taxon>
        <taxon>Oomycota</taxon>
        <taxon>Peronosporomycetes</taxon>
        <taxon>Peronosporales</taxon>
        <taxon>Peronosporaceae</taxon>
        <taxon>Phytophthora</taxon>
    </lineage>
</organism>
<accession>A0A8T1WWN6</accession>
<gene>
    <name evidence="1" type="primary">END3_7</name>
    <name evidence="1" type="ORF">PHYBOEH_001158</name>
</gene>
<proteinExistence type="predicted"/>
<evidence type="ECO:0000313" key="2">
    <source>
        <dbReference type="Proteomes" id="UP000693981"/>
    </source>
</evidence>
<feature type="non-terminal residue" evidence="1">
    <location>
        <position position="1"/>
    </location>
</feature>